<gene>
    <name evidence="13" type="ORF">FH603_1792</name>
</gene>
<evidence type="ECO:0000256" key="7">
    <source>
        <dbReference type="ARBA" id="ARBA00022989"/>
    </source>
</evidence>
<keyword evidence="9 11" id="KW-0472">Membrane</keyword>
<evidence type="ECO:0000313" key="14">
    <source>
        <dbReference type="Proteomes" id="UP000700732"/>
    </source>
</evidence>
<dbReference type="PANTHER" id="PTHR45339">
    <property type="entry name" value="HYBRID SIGNAL TRANSDUCTION HISTIDINE KINASE J"/>
    <property type="match status" value="1"/>
</dbReference>
<keyword evidence="6" id="KW-0067">ATP-binding</keyword>
<keyword evidence="7 11" id="KW-1133">Transmembrane helix</keyword>
<keyword evidence="2" id="KW-1003">Cell membrane</keyword>
<dbReference type="InterPro" id="IPR011006">
    <property type="entry name" value="CheY-like_superfamily"/>
</dbReference>
<evidence type="ECO:0000256" key="5">
    <source>
        <dbReference type="ARBA" id="ARBA00022741"/>
    </source>
</evidence>
<keyword evidence="3 10" id="KW-0597">Phosphoprotein</keyword>
<dbReference type="Proteomes" id="UP000700732">
    <property type="component" value="Unassembled WGS sequence"/>
</dbReference>
<evidence type="ECO:0000313" key="13">
    <source>
        <dbReference type="EMBL" id="MBC3791292.1"/>
    </source>
</evidence>
<sequence>MKRAIQHRIIYLWPIAILGIITLLLAVRHYYEAITSGSLRAGSQSVVLTRNLVDFQAMIHRRLTAMYTGNTIVDGLVLLLTTGLLYFFYRTIRRQENLTRQVIEHKKELTRYLDTIPAGVVVLNADRQIVFMNSAGQQLIDLPPSTKPVMLSDWVTQLRLAPASTDQPQEPIELSLNRALRGEAVFVGDLVVETSTGKRATAMHARPLYNEEGDYLSGAIATFYDCSEANGQKTTELTQAHIITERAPTEREISLGNIGYDSRKAVDALVEFRELLYQQKTGFDVYTYVDKICTSGNNLLVQINELLDKPGLKSGLLRLEPAPAALADILQSVAADLPLVTLMNETVRVQSIPGQGTTFMVHIPFDLAVTGTPVPPQPIPAAVSHDQSTSIKVLVVEDDVMNQRVLEGYLQGHRVKTVIANNGLEAIEILRNESFALIFMDVQMPEMDGYTATETIRQQLVLHTPIIAMTACTTASEYERCLAVGMNDYLAKPIRMHQLNNVLARFVPTLTLESRNNTMNTTDNIGAHIIHVSYLDELIDGDNELLGELVELFRRDLDSYRQTLFGAAERNDNELFRQTSHKFRSSINSLAMLDVAKKLKQMESDYPVDNLAVIDQLSIVFQEINEGLLFLKKRLTTSGYT</sequence>
<dbReference type="CDD" id="cd17546">
    <property type="entry name" value="REC_hyHK_CKI1_RcsC-like"/>
    <property type="match status" value="1"/>
</dbReference>
<dbReference type="InterPro" id="IPR013656">
    <property type="entry name" value="PAS_4"/>
</dbReference>
<evidence type="ECO:0000256" key="11">
    <source>
        <dbReference type="SAM" id="Phobius"/>
    </source>
</evidence>
<dbReference type="SMART" id="SM00448">
    <property type="entry name" value="REC"/>
    <property type="match status" value="1"/>
</dbReference>
<dbReference type="Gene3D" id="3.40.50.2300">
    <property type="match status" value="1"/>
</dbReference>
<evidence type="ECO:0000256" key="4">
    <source>
        <dbReference type="ARBA" id="ARBA00022692"/>
    </source>
</evidence>
<evidence type="ECO:0000256" key="10">
    <source>
        <dbReference type="PROSITE-ProRule" id="PRU00169"/>
    </source>
</evidence>
<evidence type="ECO:0000259" key="12">
    <source>
        <dbReference type="PROSITE" id="PS50110"/>
    </source>
</evidence>
<dbReference type="Gene3D" id="1.20.120.160">
    <property type="entry name" value="HPT domain"/>
    <property type="match status" value="1"/>
</dbReference>
<comment type="caution">
    <text evidence="13">The sequence shown here is derived from an EMBL/GenBank/DDBJ whole genome shotgun (WGS) entry which is preliminary data.</text>
</comment>
<protein>
    <submittedName>
        <fullName evidence="13">CheY-like chemotaxis protein/PAS domain-containing protein</fullName>
    </submittedName>
</protein>
<organism evidence="13 14">
    <name type="scientific">Spirosoma utsteinense</name>
    <dbReference type="NCBI Taxonomy" id="2585773"/>
    <lineage>
        <taxon>Bacteria</taxon>
        <taxon>Pseudomonadati</taxon>
        <taxon>Bacteroidota</taxon>
        <taxon>Cytophagia</taxon>
        <taxon>Cytophagales</taxon>
        <taxon>Cytophagaceae</taxon>
        <taxon>Spirosoma</taxon>
    </lineage>
</organism>
<dbReference type="InterPro" id="IPR036641">
    <property type="entry name" value="HPT_dom_sf"/>
</dbReference>
<dbReference type="PANTHER" id="PTHR45339:SF1">
    <property type="entry name" value="HYBRID SIGNAL TRANSDUCTION HISTIDINE KINASE J"/>
    <property type="match status" value="1"/>
</dbReference>
<proteinExistence type="predicted"/>
<dbReference type="SUPFAM" id="SSF47226">
    <property type="entry name" value="Histidine-containing phosphotransfer domain, HPT domain"/>
    <property type="match status" value="1"/>
</dbReference>
<evidence type="ECO:0000256" key="2">
    <source>
        <dbReference type="ARBA" id="ARBA00022475"/>
    </source>
</evidence>
<keyword evidence="5" id="KW-0547">Nucleotide-binding</keyword>
<evidence type="ECO:0000256" key="3">
    <source>
        <dbReference type="ARBA" id="ARBA00022553"/>
    </source>
</evidence>
<comment type="subcellular location">
    <subcellularLocation>
        <location evidence="1">Cell membrane</location>
        <topology evidence="1">Multi-pass membrane protein</topology>
    </subcellularLocation>
</comment>
<evidence type="ECO:0000256" key="1">
    <source>
        <dbReference type="ARBA" id="ARBA00004651"/>
    </source>
</evidence>
<dbReference type="SUPFAM" id="SSF52172">
    <property type="entry name" value="CheY-like"/>
    <property type="match status" value="1"/>
</dbReference>
<feature type="transmembrane region" description="Helical" evidence="11">
    <location>
        <begin position="12"/>
        <end position="31"/>
    </location>
</feature>
<dbReference type="InterPro" id="IPR001789">
    <property type="entry name" value="Sig_transdc_resp-reg_receiver"/>
</dbReference>
<keyword evidence="4 11" id="KW-0812">Transmembrane</keyword>
<dbReference type="SUPFAM" id="SSF55785">
    <property type="entry name" value="PYP-like sensor domain (PAS domain)"/>
    <property type="match status" value="1"/>
</dbReference>
<feature type="transmembrane region" description="Helical" evidence="11">
    <location>
        <begin position="71"/>
        <end position="89"/>
    </location>
</feature>
<dbReference type="Pfam" id="PF00072">
    <property type="entry name" value="Response_reg"/>
    <property type="match status" value="1"/>
</dbReference>
<feature type="modified residue" description="4-aspartylphosphate" evidence="10">
    <location>
        <position position="441"/>
    </location>
</feature>
<feature type="domain" description="Response regulatory" evidence="12">
    <location>
        <begin position="392"/>
        <end position="507"/>
    </location>
</feature>
<accession>A0ABR6W5T1</accession>
<dbReference type="Gene3D" id="3.30.450.20">
    <property type="entry name" value="PAS domain"/>
    <property type="match status" value="1"/>
</dbReference>
<evidence type="ECO:0000256" key="6">
    <source>
        <dbReference type="ARBA" id="ARBA00022840"/>
    </source>
</evidence>
<dbReference type="EMBL" id="VFIA01000008">
    <property type="protein sequence ID" value="MBC3791292.1"/>
    <property type="molecule type" value="Genomic_DNA"/>
</dbReference>
<dbReference type="InterPro" id="IPR035965">
    <property type="entry name" value="PAS-like_dom_sf"/>
</dbReference>
<evidence type="ECO:0000256" key="8">
    <source>
        <dbReference type="ARBA" id="ARBA00023012"/>
    </source>
</evidence>
<evidence type="ECO:0000256" key="9">
    <source>
        <dbReference type="ARBA" id="ARBA00023136"/>
    </source>
</evidence>
<dbReference type="RefSeq" id="WP_186737078.1">
    <property type="nucleotide sequence ID" value="NZ_VFIA01000008.1"/>
</dbReference>
<name>A0ABR6W5T1_9BACT</name>
<dbReference type="PROSITE" id="PS50110">
    <property type="entry name" value="RESPONSE_REGULATORY"/>
    <property type="match status" value="1"/>
</dbReference>
<dbReference type="Pfam" id="PF08448">
    <property type="entry name" value="PAS_4"/>
    <property type="match status" value="1"/>
</dbReference>
<reference evidence="13 14" key="1">
    <citation type="submission" date="2019-06" db="EMBL/GenBank/DDBJ databases">
        <title>Spirosoma utsteinense sp. nov. isolated from Antarctic ice-free soils.</title>
        <authorList>
            <person name="Tahon G."/>
        </authorList>
    </citation>
    <scope>NUCLEOTIDE SEQUENCE [LARGE SCALE GENOMIC DNA]</scope>
    <source>
        <strain evidence="13 14">LMG 31447</strain>
    </source>
</reference>
<keyword evidence="14" id="KW-1185">Reference proteome</keyword>
<keyword evidence="8" id="KW-0902">Two-component regulatory system</keyword>